<dbReference type="EMBL" id="CP016786">
    <property type="protein sequence ID" value="ASW43546.1"/>
    <property type="molecule type" value="Genomic_DNA"/>
</dbReference>
<sequence>MKKSTFYAIASLMIVFLVLSTFSRKTKIYEKEINFNTPEEAISSFIGYANAYERIGTKGTYINMAPTKFLESLSRRYRLFIKNSNDARFIYGYIPSFYSYDLEEIDEKLIKEEYENSFDKIPNYKRAKDIRFYRLDGNSYYYNKVIDMELINDNGTVSNDYSSTSTEELDKTSLYLVVIDEGEGYVVDYYQEIYLD</sequence>
<organism evidence="1 2">
    <name type="scientific">Clostridium isatidis</name>
    <dbReference type="NCBI Taxonomy" id="182773"/>
    <lineage>
        <taxon>Bacteria</taxon>
        <taxon>Bacillati</taxon>
        <taxon>Bacillota</taxon>
        <taxon>Clostridia</taxon>
        <taxon>Eubacteriales</taxon>
        <taxon>Clostridiaceae</taxon>
        <taxon>Clostridium</taxon>
    </lineage>
</organism>
<protein>
    <submittedName>
        <fullName evidence="1">Uncharacterized protein</fullName>
    </submittedName>
</protein>
<accession>A0A343JDD8</accession>
<dbReference type="OrthoDB" id="1911373at2"/>
<name>A0A343JDD8_9CLOT</name>
<dbReference type="RefSeq" id="WP_119865680.1">
    <property type="nucleotide sequence ID" value="NZ_CP016786.1"/>
</dbReference>
<gene>
    <name evidence="1" type="ORF">BEN51_08640</name>
</gene>
<reference evidence="1 2" key="1">
    <citation type="submission" date="2016-08" db="EMBL/GenBank/DDBJ databases">
        <title>Complete Genome Sequence Of The Indigo Reducing Clostridium isatidis DSM15098.</title>
        <authorList>
            <person name="Little G.T."/>
            <person name="Minton N.P."/>
        </authorList>
    </citation>
    <scope>NUCLEOTIDE SEQUENCE [LARGE SCALE GENOMIC DNA]</scope>
    <source>
        <strain evidence="1 2">DSM 15098</strain>
    </source>
</reference>
<dbReference type="AlphaFoldDB" id="A0A343JDD8"/>
<proteinExistence type="predicted"/>
<evidence type="ECO:0000313" key="2">
    <source>
        <dbReference type="Proteomes" id="UP000264883"/>
    </source>
</evidence>
<evidence type="ECO:0000313" key="1">
    <source>
        <dbReference type="EMBL" id="ASW43546.1"/>
    </source>
</evidence>
<dbReference type="KEGG" id="cia:BEN51_08640"/>
<keyword evidence="2" id="KW-1185">Reference proteome</keyword>
<dbReference type="Proteomes" id="UP000264883">
    <property type="component" value="Chromosome"/>
</dbReference>